<dbReference type="AlphaFoldDB" id="A0ABD2P2Z3"/>
<sequence length="109" mass="12601">MGRQARIPDSETKSNRRQKCIASECCCGADVYKKIFGPTLDESLFVLILAILEFLELWKRCAADLEVTEECNDEWDEFTETSASPLAYEDEDCEEEIKKKNKRKRNNLS</sequence>
<name>A0ABD2P2Z3_9CUCU</name>
<accession>A0ABD2P2Z3</accession>
<keyword evidence="2" id="KW-1185">Reference proteome</keyword>
<organism evidence="1 2">
    <name type="scientific">Cryptolaemus montrouzieri</name>
    <dbReference type="NCBI Taxonomy" id="559131"/>
    <lineage>
        <taxon>Eukaryota</taxon>
        <taxon>Metazoa</taxon>
        <taxon>Ecdysozoa</taxon>
        <taxon>Arthropoda</taxon>
        <taxon>Hexapoda</taxon>
        <taxon>Insecta</taxon>
        <taxon>Pterygota</taxon>
        <taxon>Neoptera</taxon>
        <taxon>Endopterygota</taxon>
        <taxon>Coleoptera</taxon>
        <taxon>Polyphaga</taxon>
        <taxon>Cucujiformia</taxon>
        <taxon>Coccinelloidea</taxon>
        <taxon>Coccinellidae</taxon>
        <taxon>Scymninae</taxon>
        <taxon>Scymnini</taxon>
        <taxon>Cryptolaemus</taxon>
    </lineage>
</organism>
<gene>
    <name evidence="1" type="ORF">HHI36_019089</name>
</gene>
<proteinExistence type="predicted"/>
<comment type="caution">
    <text evidence="1">The sequence shown here is derived from an EMBL/GenBank/DDBJ whole genome shotgun (WGS) entry which is preliminary data.</text>
</comment>
<evidence type="ECO:0000313" key="2">
    <source>
        <dbReference type="Proteomes" id="UP001516400"/>
    </source>
</evidence>
<dbReference type="Proteomes" id="UP001516400">
    <property type="component" value="Unassembled WGS sequence"/>
</dbReference>
<dbReference type="EMBL" id="JABFTP020000165">
    <property type="protein sequence ID" value="KAL3284960.1"/>
    <property type="molecule type" value="Genomic_DNA"/>
</dbReference>
<evidence type="ECO:0000313" key="1">
    <source>
        <dbReference type="EMBL" id="KAL3284960.1"/>
    </source>
</evidence>
<reference evidence="1 2" key="1">
    <citation type="journal article" date="2021" name="BMC Biol.">
        <title>Horizontally acquired antibacterial genes associated with adaptive radiation of ladybird beetles.</title>
        <authorList>
            <person name="Li H.S."/>
            <person name="Tang X.F."/>
            <person name="Huang Y.H."/>
            <person name="Xu Z.Y."/>
            <person name="Chen M.L."/>
            <person name="Du X.Y."/>
            <person name="Qiu B.Y."/>
            <person name="Chen P.T."/>
            <person name="Zhang W."/>
            <person name="Slipinski A."/>
            <person name="Escalona H.E."/>
            <person name="Waterhouse R.M."/>
            <person name="Zwick A."/>
            <person name="Pang H."/>
        </authorList>
    </citation>
    <scope>NUCLEOTIDE SEQUENCE [LARGE SCALE GENOMIC DNA]</scope>
    <source>
        <strain evidence="1">SYSU2018</strain>
    </source>
</reference>
<protein>
    <submittedName>
        <fullName evidence="1">Uncharacterized protein</fullName>
    </submittedName>
</protein>